<feature type="chain" id="PRO_5012099626" evidence="1">
    <location>
        <begin position="19"/>
        <end position="190"/>
    </location>
</feature>
<keyword evidence="1" id="KW-0732">Signal</keyword>
<feature type="signal peptide" evidence="1">
    <location>
        <begin position="1"/>
        <end position="18"/>
    </location>
</feature>
<dbReference type="PANTHER" id="PTHR30543">
    <property type="entry name" value="CHROMATE REDUCTASE"/>
    <property type="match status" value="1"/>
</dbReference>
<dbReference type="AlphaFoldDB" id="A0A1W1V9E1"/>
<dbReference type="Gene3D" id="3.40.50.360">
    <property type="match status" value="1"/>
</dbReference>
<protein>
    <submittedName>
        <fullName evidence="3">NAD(P)H-dependent FMN reductase</fullName>
    </submittedName>
</protein>
<evidence type="ECO:0000256" key="1">
    <source>
        <dbReference type="SAM" id="SignalP"/>
    </source>
</evidence>
<evidence type="ECO:0000259" key="2">
    <source>
        <dbReference type="Pfam" id="PF03358"/>
    </source>
</evidence>
<evidence type="ECO:0000313" key="4">
    <source>
        <dbReference type="Proteomes" id="UP000192582"/>
    </source>
</evidence>
<proteinExistence type="predicted"/>
<dbReference type="InterPro" id="IPR050712">
    <property type="entry name" value="NAD(P)H-dep_reductase"/>
</dbReference>
<dbReference type="EMBL" id="FWWU01000009">
    <property type="protein sequence ID" value="SMB89905.1"/>
    <property type="molecule type" value="Genomic_DNA"/>
</dbReference>
<dbReference type="InterPro" id="IPR005025">
    <property type="entry name" value="FMN_Rdtase-like_dom"/>
</dbReference>
<organism evidence="3 4">
    <name type="scientific">Deinococcus hopiensis KR-140</name>
    <dbReference type="NCBI Taxonomy" id="695939"/>
    <lineage>
        <taxon>Bacteria</taxon>
        <taxon>Thermotogati</taxon>
        <taxon>Deinococcota</taxon>
        <taxon>Deinococci</taxon>
        <taxon>Deinococcales</taxon>
        <taxon>Deinococcaceae</taxon>
        <taxon>Deinococcus</taxon>
    </lineage>
</organism>
<sequence>MMRSVRLLLISGSLRAGSANTALLRTAQAVAPADVEALVYTGLAALPHFNPDDDRAPLHPAVAALRSQVGQADALLFCTPEYAGALPGSFKNLLDWLVGGEETYGKPAAWVNVSSPASPTGGRDAHASLRKVLRYASLPTVEEACVRLPLTRADVGEDGLLLGPEVRASVAGVLQVLAAYVRSARSAPIL</sequence>
<accession>A0A1W1V9E1</accession>
<dbReference type="SUPFAM" id="SSF52218">
    <property type="entry name" value="Flavoproteins"/>
    <property type="match status" value="1"/>
</dbReference>
<dbReference type="STRING" id="695939.SAMN00790413_00578"/>
<dbReference type="PANTHER" id="PTHR30543:SF21">
    <property type="entry name" value="NAD(P)H-DEPENDENT FMN REDUCTASE LOT6"/>
    <property type="match status" value="1"/>
</dbReference>
<feature type="domain" description="NADPH-dependent FMN reductase-like" evidence="2">
    <location>
        <begin position="6"/>
        <end position="145"/>
    </location>
</feature>
<dbReference type="Pfam" id="PF03358">
    <property type="entry name" value="FMN_red"/>
    <property type="match status" value="1"/>
</dbReference>
<keyword evidence="4" id="KW-1185">Reference proteome</keyword>
<name>A0A1W1V9E1_9DEIO</name>
<dbReference type="GO" id="GO:0005829">
    <property type="term" value="C:cytosol"/>
    <property type="evidence" value="ECO:0007669"/>
    <property type="project" value="TreeGrafter"/>
</dbReference>
<dbReference type="GO" id="GO:0016491">
    <property type="term" value="F:oxidoreductase activity"/>
    <property type="evidence" value="ECO:0007669"/>
    <property type="project" value="InterPro"/>
</dbReference>
<dbReference type="Proteomes" id="UP000192582">
    <property type="component" value="Unassembled WGS sequence"/>
</dbReference>
<dbReference type="RefSeq" id="WP_245808332.1">
    <property type="nucleotide sequence ID" value="NZ_FWWU01000009.1"/>
</dbReference>
<dbReference type="GO" id="GO:0010181">
    <property type="term" value="F:FMN binding"/>
    <property type="evidence" value="ECO:0007669"/>
    <property type="project" value="TreeGrafter"/>
</dbReference>
<evidence type="ECO:0000313" key="3">
    <source>
        <dbReference type="EMBL" id="SMB89905.1"/>
    </source>
</evidence>
<dbReference type="InterPro" id="IPR029039">
    <property type="entry name" value="Flavoprotein-like_sf"/>
</dbReference>
<reference evidence="3 4" key="1">
    <citation type="submission" date="2017-04" db="EMBL/GenBank/DDBJ databases">
        <authorList>
            <person name="Afonso C.L."/>
            <person name="Miller P.J."/>
            <person name="Scott M.A."/>
            <person name="Spackman E."/>
            <person name="Goraichik I."/>
            <person name="Dimitrov K.M."/>
            <person name="Suarez D.L."/>
            <person name="Swayne D.E."/>
        </authorList>
    </citation>
    <scope>NUCLEOTIDE SEQUENCE [LARGE SCALE GENOMIC DNA]</scope>
    <source>
        <strain evidence="3 4">KR-140</strain>
    </source>
</reference>
<gene>
    <name evidence="3" type="ORF">SAMN00790413_00578</name>
</gene>